<keyword evidence="8" id="KW-1185">Reference proteome</keyword>
<dbReference type="EC" id="3.2.2.-" evidence="5"/>
<protein>
    <recommendedName>
        <fullName evidence="5">Putative 3-methyladenine DNA glycosylase</fullName>
        <ecNumber evidence="5">3.2.2.-</ecNumber>
    </recommendedName>
</protein>
<keyword evidence="2 5" id="KW-0227">DNA damage</keyword>
<dbReference type="InterPro" id="IPR003180">
    <property type="entry name" value="MPG"/>
</dbReference>
<dbReference type="PANTHER" id="PTHR10429">
    <property type="entry name" value="DNA-3-METHYLADENINE GLYCOSYLASE"/>
    <property type="match status" value="1"/>
</dbReference>
<feature type="region of interest" description="Disordered" evidence="6">
    <location>
        <begin position="119"/>
        <end position="179"/>
    </location>
</feature>
<name>A0A7W9GHY2_9ACTN</name>
<keyword evidence="7" id="KW-0326">Glycosidase</keyword>
<reference evidence="7 8" key="1">
    <citation type="submission" date="2020-08" db="EMBL/GenBank/DDBJ databases">
        <title>Sequencing the genomes of 1000 actinobacteria strains.</title>
        <authorList>
            <person name="Klenk H.-P."/>
        </authorList>
    </citation>
    <scope>NUCLEOTIDE SEQUENCE [LARGE SCALE GENOMIC DNA]</scope>
    <source>
        <strain evidence="7 8">DSM 45507</strain>
    </source>
</reference>
<dbReference type="HAMAP" id="MF_00527">
    <property type="entry name" value="3MGH"/>
    <property type="match status" value="1"/>
</dbReference>
<comment type="caution">
    <text evidence="7">The sequence shown here is derived from an EMBL/GenBank/DDBJ whole genome shotgun (WGS) entry which is preliminary data.</text>
</comment>
<dbReference type="PANTHER" id="PTHR10429:SF0">
    <property type="entry name" value="DNA-3-METHYLADENINE GLYCOSYLASE"/>
    <property type="match status" value="1"/>
</dbReference>
<dbReference type="AlphaFoldDB" id="A0A7W9GHY2"/>
<proteinExistence type="inferred from homology"/>
<dbReference type="CDD" id="cd00540">
    <property type="entry name" value="AAG"/>
    <property type="match status" value="1"/>
</dbReference>
<evidence type="ECO:0000256" key="2">
    <source>
        <dbReference type="ARBA" id="ARBA00022763"/>
    </source>
</evidence>
<dbReference type="SUPFAM" id="SSF50486">
    <property type="entry name" value="FMT C-terminal domain-like"/>
    <property type="match status" value="1"/>
</dbReference>
<dbReference type="Pfam" id="PF02245">
    <property type="entry name" value="Pur_DNA_glyco"/>
    <property type="match status" value="2"/>
</dbReference>
<dbReference type="InterPro" id="IPR011034">
    <property type="entry name" value="Formyl_transferase-like_C_sf"/>
</dbReference>
<dbReference type="GO" id="GO:0006284">
    <property type="term" value="P:base-excision repair"/>
    <property type="evidence" value="ECO:0007669"/>
    <property type="project" value="InterPro"/>
</dbReference>
<dbReference type="EMBL" id="JACHMB010000001">
    <property type="protein sequence ID" value="MBB5784028.1"/>
    <property type="molecule type" value="Genomic_DNA"/>
</dbReference>
<dbReference type="GO" id="GO:0003677">
    <property type="term" value="F:DNA binding"/>
    <property type="evidence" value="ECO:0007669"/>
    <property type="project" value="InterPro"/>
</dbReference>
<evidence type="ECO:0000256" key="4">
    <source>
        <dbReference type="ARBA" id="ARBA00023204"/>
    </source>
</evidence>
<dbReference type="Gene3D" id="3.10.300.10">
    <property type="entry name" value="Methylpurine-DNA glycosylase (MPG)"/>
    <property type="match status" value="1"/>
</dbReference>
<evidence type="ECO:0000256" key="6">
    <source>
        <dbReference type="SAM" id="MobiDB-lite"/>
    </source>
</evidence>
<sequence>MGSGELSSAALPRGFFDRPSHEVAPDLLGRVLVHGPVAVRLTEVEAYGGPGEDPAAHTYRGKTPRNAVMFGPPGHLYVYFTYGMHFCANLVCLPEGFGSAVLLRAGEVVAGIDEARARRMSTGTGRTSTGTGPATTGTGPATTGTGPATTGAGSASSRASGNGSSAAGPPRGRVIPDRDLARGPARLAVALGLLREHNGLDAIAGASFIAEMADIADVADAADRRLTGVPHGAAVMLEGRPAEAASIRSGPRTGISTAKDTPWRFWIDGDPTVSPYRAHVPRRRNAAATSVGGASRS</sequence>
<evidence type="ECO:0000256" key="5">
    <source>
        <dbReference type="HAMAP-Rule" id="MF_00527"/>
    </source>
</evidence>
<evidence type="ECO:0000313" key="8">
    <source>
        <dbReference type="Proteomes" id="UP000579153"/>
    </source>
</evidence>
<evidence type="ECO:0000313" key="7">
    <source>
        <dbReference type="EMBL" id="MBB5784028.1"/>
    </source>
</evidence>
<comment type="similarity">
    <text evidence="1 5">Belongs to the DNA glycosylase MPG family.</text>
</comment>
<keyword evidence="4 5" id="KW-0234">DNA repair</keyword>
<dbReference type="GO" id="GO:0003905">
    <property type="term" value="F:alkylbase DNA N-glycosylase activity"/>
    <property type="evidence" value="ECO:0007669"/>
    <property type="project" value="InterPro"/>
</dbReference>
<evidence type="ECO:0000256" key="1">
    <source>
        <dbReference type="ARBA" id="ARBA00009232"/>
    </source>
</evidence>
<feature type="compositionally biased region" description="Low complexity" evidence="6">
    <location>
        <begin position="120"/>
        <end position="172"/>
    </location>
</feature>
<dbReference type="Proteomes" id="UP000579153">
    <property type="component" value="Unassembled WGS sequence"/>
</dbReference>
<dbReference type="InterPro" id="IPR036995">
    <property type="entry name" value="MPG_sf"/>
</dbReference>
<organism evidence="7 8">
    <name type="scientific">Nonomuraea jabiensis</name>
    <dbReference type="NCBI Taxonomy" id="882448"/>
    <lineage>
        <taxon>Bacteria</taxon>
        <taxon>Bacillati</taxon>
        <taxon>Actinomycetota</taxon>
        <taxon>Actinomycetes</taxon>
        <taxon>Streptosporangiales</taxon>
        <taxon>Streptosporangiaceae</taxon>
        <taxon>Nonomuraea</taxon>
    </lineage>
</organism>
<keyword evidence="3 5" id="KW-0378">Hydrolase</keyword>
<dbReference type="RefSeq" id="WP_185077036.1">
    <property type="nucleotide sequence ID" value="NZ_JACHMB010000001.1"/>
</dbReference>
<evidence type="ECO:0000256" key="3">
    <source>
        <dbReference type="ARBA" id="ARBA00022801"/>
    </source>
</evidence>
<accession>A0A7W9GHY2</accession>
<gene>
    <name evidence="7" type="ORF">HD596_010784</name>
</gene>